<dbReference type="InterPro" id="IPR008928">
    <property type="entry name" value="6-hairpin_glycosidase_sf"/>
</dbReference>
<sequence>MPHQQPWLHDLTVALAAPTAVLSGGDGQITEGGVQGILHSDVRVLSRAELLVAGVRPVWLAGGLDGASAARFTAIARSLGDEGPDPTVRVERSRRVVSGLVEEEIRIVSYASVPVDAEAVLTLGADSSPVDGVKQGRPSDPVAIEVGDGELSWGSDGVSVVVRAEGAALAAAGHGAAELRWPVSLPPRGTAVLRWALRADVTGAPVAGTSADFWAGIEIEHDDHRLTRLVGRSLADLRALLMTPVEAPGDVFAAAGAPWYFTLFGRDSLWTARLMLPFGWELAAGTLRALACRQGTRTDPETTEAPGKIPHELRRDASFLPPLYYGTVDATPLWVCLLHDAWRAGMPEDQVRELLPNLRAALAWTVELGDEDGDGFLEYLDRGGRGLSNQGWKDSFDAIRFRDGSLAEGPVALCEAQGYAYEAAVHGADLLDAFGLDGGAGLRAWAARLARRFRRQFWVEDEHGPYPALALDGRKKPVDSLTSNIGHLLGTGLLDDEQSAAVVARLTSPGMDSGFGLRTMDVREAGYSPLSYHCGSVWPHDTAIAVWSMTRAGFADRAAGLVNGLIAAAERFDYRLPELYSGDGPAQGPGVAPYPAACRPQAWAAASIGAIVQCLGLDAKR</sequence>
<protein>
    <recommendedName>
        <fullName evidence="5">Amylo-alpha-1,6-glucosidase</fullName>
    </recommendedName>
</protein>
<proteinExistence type="predicted"/>
<evidence type="ECO:0000259" key="2">
    <source>
        <dbReference type="Pfam" id="PF22422"/>
    </source>
</evidence>
<dbReference type="Gene3D" id="1.50.10.10">
    <property type="match status" value="1"/>
</dbReference>
<keyword evidence="4" id="KW-1185">Reference proteome</keyword>
<dbReference type="InterPro" id="IPR054491">
    <property type="entry name" value="MGH1-like_GH"/>
</dbReference>
<evidence type="ECO:0008006" key="5">
    <source>
        <dbReference type="Google" id="ProtNLM"/>
    </source>
</evidence>
<dbReference type="SUPFAM" id="SSF48208">
    <property type="entry name" value="Six-hairpin glycosidases"/>
    <property type="match status" value="1"/>
</dbReference>
<gene>
    <name evidence="3" type="ORF">KDK95_26480</name>
</gene>
<comment type="caution">
    <text evidence="3">The sequence shown here is derived from an EMBL/GenBank/DDBJ whole genome shotgun (WGS) entry which is preliminary data.</text>
</comment>
<dbReference type="RefSeq" id="WP_212521013.1">
    <property type="nucleotide sequence ID" value="NZ_JAGSOH010000104.1"/>
</dbReference>
<name>A0A941EBS9_9ACTN</name>
<evidence type="ECO:0000313" key="3">
    <source>
        <dbReference type="EMBL" id="MBR7829880.1"/>
    </source>
</evidence>
<evidence type="ECO:0000259" key="1">
    <source>
        <dbReference type="Pfam" id="PF14742"/>
    </source>
</evidence>
<organism evidence="3 4">
    <name type="scientific">Actinospica acidithermotolerans</name>
    <dbReference type="NCBI Taxonomy" id="2828514"/>
    <lineage>
        <taxon>Bacteria</taxon>
        <taxon>Bacillati</taxon>
        <taxon>Actinomycetota</taxon>
        <taxon>Actinomycetes</taxon>
        <taxon>Catenulisporales</taxon>
        <taxon>Actinospicaceae</taxon>
        <taxon>Actinospica</taxon>
    </lineage>
</organism>
<accession>A0A941EBS9</accession>
<dbReference type="AlphaFoldDB" id="A0A941EBS9"/>
<dbReference type="InterPro" id="IPR012341">
    <property type="entry name" value="6hp_glycosidase-like_sf"/>
</dbReference>
<feature type="domain" description="Mannosylglycerate hydrolase MGH1-like glycoside hydrolase" evidence="2">
    <location>
        <begin position="348"/>
        <end position="571"/>
    </location>
</feature>
<dbReference type="InterPro" id="IPR032856">
    <property type="entry name" value="GDE_N_bis"/>
</dbReference>
<dbReference type="Pfam" id="PF22422">
    <property type="entry name" value="MGH1-like_GH"/>
    <property type="match status" value="1"/>
</dbReference>
<feature type="domain" description="Putative glycogen debranching enzyme N-terminal" evidence="1">
    <location>
        <begin position="17"/>
        <end position="195"/>
    </location>
</feature>
<dbReference type="GO" id="GO:0005975">
    <property type="term" value="P:carbohydrate metabolic process"/>
    <property type="evidence" value="ECO:0007669"/>
    <property type="project" value="InterPro"/>
</dbReference>
<dbReference type="EMBL" id="JAGSOH010000104">
    <property type="protein sequence ID" value="MBR7829880.1"/>
    <property type="molecule type" value="Genomic_DNA"/>
</dbReference>
<dbReference type="Pfam" id="PF14742">
    <property type="entry name" value="GDE_N_bis"/>
    <property type="match status" value="1"/>
</dbReference>
<reference evidence="3" key="1">
    <citation type="submission" date="2021-04" db="EMBL/GenBank/DDBJ databases">
        <title>Genome based classification of Actinospica acidithermotolerans sp. nov., an actinobacterium isolated from an Indonesian hot spring.</title>
        <authorList>
            <person name="Kusuma A.B."/>
            <person name="Putra K.E."/>
            <person name="Nafisah S."/>
            <person name="Loh J."/>
            <person name="Nouioui I."/>
            <person name="Goodfellow M."/>
        </authorList>
    </citation>
    <scope>NUCLEOTIDE SEQUENCE</scope>
    <source>
        <strain evidence="3">MGRD01-02</strain>
    </source>
</reference>
<dbReference type="Proteomes" id="UP000676325">
    <property type="component" value="Unassembled WGS sequence"/>
</dbReference>
<evidence type="ECO:0000313" key="4">
    <source>
        <dbReference type="Proteomes" id="UP000676325"/>
    </source>
</evidence>